<dbReference type="InterPro" id="IPR011146">
    <property type="entry name" value="HIT-like"/>
</dbReference>
<dbReference type="PROSITE" id="PS51084">
    <property type="entry name" value="HIT_2"/>
    <property type="match status" value="1"/>
</dbReference>
<sequence>MDDCIFCDPMSFPEQKIVFENESCYFLQSPRAQDILQGAGLIIPKAHKETVFDLSEKEWKDTYDLMQQAKSLLDSEFAPDGYSTGWNVNPVGGQSIPHAHFHIIPRFDDEPFAGRGIRSWIKSEENRRPGSVSKTL</sequence>
<dbReference type="InterPro" id="IPR036265">
    <property type="entry name" value="HIT-like_sf"/>
</dbReference>
<dbReference type="AlphaFoldDB" id="A0A160IIZ6"/>
<feature type="domain" description="HIT" evidence="2">
    <location>
        <begin position="5"/>
        <end position="113"/>
    </location>
</feature>
<dbReference type="GO" id="GO:0003824">
    <property type="term" value="F:catalytic activity"/>
    <property type="evidence" value="ECO:0007669"/>
    <property type="project" value="InterPro"/>
</dbReference>
<dbReference type="SUPFAM" id="SSF54197">
    <property type="entry name" value="HIT-like"/>
    <property type="match status" value="1"/>
</dbReference>
<organism evidence="3 4">
    <name type="scientific">Fictibacillus phosphorivorans</name>
    <dbReference type="NCBI Taxonomy" id="1221500"/>
    <lineage>
        <taxon>Bacteria</taxon>
        <taxon>Bacillati</taxon>
        <taxon>Bacillota</taxon>
        <taxon>Bacilli</taxon>
        <taxon>Bacillales</taxon>
        <taxon>Fictibacillaceae</taxon>
        <taxon>Fictibacillus</taxon>
    </lineage>
</organism>
<reference evidence="3 4" key="1">
    <citation type="submission" date="2016-04" db="EMBL/GenBank/DDBJ databases">
        <title>Complete genome sequence of Fictibacillus phosphorivorans G25-29, a strain toxic to nematodes.</title>
        <authorList>
            <person name="Zheng Z."/>
        </authorList>
    </citation>
    <scope>NUCLEOTIDE SEQUENCE [LARGE SCALE GENOMIC DNA]</scope>
    <source>
        <strain evidence="3 4">G25-29</strain>
    </source>
</reference>
<evidence type="ECO:0000313" key="4">
    <source>
        <dbReference type="Proteomes" id="UP000076623"/>
    </source>
</evidence>
<protein>
    <submittedName>
        <fullName evidence="3">Cell-cycle regulation histidine triad HIT protein</fullName>
    </submittedName>
</protein>
<proteinExistence type="predicted"/>
<feature type="short sequence motif" description="Histidine triad motif" evidence="1">
    <location>
        <begin position="98"/>
        <end position="102"/>
    </location>
</feature>
<dbReference type="Proteomes" id="UP000076623">
    <property type="component" value="Chromosome"/>
</dbReference>
<dbReference type="Pfam" id="PF01230">
    <property type="entry name" value="HIT"/>
    <property type="match status" value="1"/>
</dbReference>
<dbReference type="STRING" id="1221500.ABE65_003855"/>
<evidence type="ECO:0000259" key="2">
    <source>
        <dbReference type="PROSITE" id="PS51084"/>
    </source>
</evidence>
<keyword evidence="4" id="KW-1185">Reference proteome</keyword>
<dbReference type="EMBL" id="CP015378">
    <property type="protein sequence ID" value="ANC75993.1"/>
    <property type="molecule type" value="Genomic_DNA"/>
</dbReference>
<evidence type="ECO:0000256" key="1">
    <source>
        <dbReference type="PROSITE-ProRule" id="PRU00464"/>
    </source>
</evidence>
<dbReference type="RefSeq" id="WP_066391465.1">
    <property type="nucleotide sequence ID" value="NZ_CP015378.1"/>
</dbReference>
<accession>A0A160IIZ6</accession>
<evidence type="ECO:0000313" key="3">
    <source>
        <dbReference type="EMBL" id="ANC75993.1"/>
    </source>
</evidence>
<gene>
    <name evidence="3" type="ORF">ABE65_003855</name>
</gene>
<dbReference type="PANTHER" id="PTHR42997">
    <property type="entry name" value="HIT FAMILY HYDROLASE"/>
    <property type="match status" value="1"/>
</dbReference>
<dbReference type="KEGG" id="fpn:ABE65_003855"/>
<dbReference type="Gene3D" id="3.30.428.10">
    <property type="entry name" value="HIT-like"/>
    <property type="match status" value="1"/>
</dbReference>
<dbReference type="InterPro" id="IPR052908">
    <property type="entry name" value="AP-4-A_phosphorylase"/>
</dbReference>
<name>A0A160IIZ6_9BACL</name>
<dbReference type="PANTHER" id="PTHR42997:SF1">
    <property type="entry name" value="AP-4-A PHOSPHORYLASE"/>
    <property type="match status" value="1"/>
</dbReference>